<dbReference type="eggNOG" id="KOG2026">
    <property type="taxonomic scope" value="Eukaryota"/>
</dbReference>
<evidence type="ECO:0000256" key="3">
    <source>
        <dbReference type="ARBA" id="ARBA00022833"/>
    </source>
</evidence>
<keyword evidence="2 4" id="KW-0863">Zinc-finger</keyword>
<dbReference type="OMA" id="MWSPHLF"/>
<evidence type="ECO:0000256" key="1">
    <source>
        <dbReference type="ARBA" id="ARBA00022723"/>
    </source>
</evidence>
<dbReference type="PANTHER" id="PTHR21646:SF16">
    <property type="entry name" value="U4_U6.U5 TRI-SNRNP-ASSOCIATED PROTEIN 2"/>
    <property type="match status" value="1"/>
</dbReference>
<dbReference type="OrthoDB" id="10263353at2759"/>
<dbReference type="Pfam" id="PF00443">
    <property type="entry name" value="UCH"/>
    <property type="match status" value="1"/>
</dbReference>
<evidence type="ECO:0000259" key="6">
    <source>
        <dbReference type="PROSITE" id="PS50271"/>
    </source>
</evidence>
<evidence type="ECO:0000313" key="8">
    <source>
        <dbReference type="Proteomes" id="UP000011777"/>
    </source>
</evidence>
<dbReference type="InterPro" id="IPR001394">
    <property type="entry name" value="Peptidase_C19_UCH"/>
</dbReference>
<feature type="domain" description="USP" evidence="5">
    <location>
        <begin position="130"/>
        <end position="332"/>
    </location>
</feature>
<dbReference type="Proteomes" id="UP000011777">
    <property type="component" value="Unassembled WGS sequence"/>
</dbReference>
<dbReference type="InterPro" id="IPR013083">
    <property type="entry name" value="Znf_RING/FYVE/PHD"/>
</dbReference>
<sequence>MSNPFSKKRKINNVDNSIHRELLDFDFEKVCSVTLSPNNVYCCLVCGKYFQGKAKSSPAYNHSISVNHHIYLNLTSEIFYQLPDDVEIPKTHELQDIIEYLNPTYTQRDIDLLPRISFDLNSDKYLVGYVGLNNIKQNDYANVIVQALAHIEPIRNHYLLTKNHPQSPLNETLGNLIKKMWSPHLFKSHIAPHEFLNCVARTSKNKFTLEKGSPKPFLLWLLNKLNEKSFDCLRGKIEMTSTPIVAHEGNDKVEFITLESKTKTVEQKFWMLSVEVPSQSFATKSEKIQEVLLEDLLLKYDGETKTQGEKDIKTYRLVELPEYLILTKQSKI</sequence>
<dbReference type="EMBL" id="AOGT01000413">
    <property type="protein sequence ID" value="EMG50011.1"/>
    <property type="molecule type" value="Genomic_DNA"/>
</dbReference>
<dbReference type="AlphaFoldDB" id="M3ITT4"/>
<proteinExistence type="predicted"/>
<dbReference type="HOGENOM" id="CLU_016848_4_0_1"/>
<dbReference type="SUPFAM" id="SSF54001">
    <property type="entry name" value="Cysteine proteinases"/>
    <property type="match status" value="1"/>
</dbReference>
<keyword evidence="8" id="KW-1185">Reference proteome</keyword>
<dbReference type="Gene3D" id="3.90.70.10">
    <property type="entry name" value="Cysteine proteinases"/>
    <property type="match status" value="1"/>
</dbReference>
<accession>M3ITT4</accession>
<dbReference type="GO" id="GO:0004843">
    <property type="term" value="F:cysteine-type deubiquitinase activity"/>
    <property type="evidence" value="ECO:0007669"/>
    <property type="project" value="InterPro"/>
</dbReference>
<evidence type="ECO:0000256" key="2">
    <source>
        <dbReference type="ARBA" id="ARBA00022771"/>
    </source>
</evidence>
<dbReference type="InterPro" id="IPR050185">
    <property type="entry name" value="Ub_carboxyl-term_hydrolase"/>
</dbReference>
<dbReference type="SUPFAM" id="SSF57850">
    <property type="entry name" value="RING/U-box"/>
    <property type="match status" value="1"/>
</dbReference>
<dbReference type="PANTHER" id="PTHR21646">
    <property type="entry name" value="UBIQUITIN CARBOXYL-TERMINAL HYDROLASE"/>
    <property type="match status" value="1"/>
</dbReference>
<dbReference type="GO" id="GO:0008270">
    <property type="term" value="F:zinc ion binding"/>
    <property type="evidence" value="ECO:0007669"/>
    <property type="project" value="UniProtKB-KW"/>
</dbReference>
<evidence type="ECO:0000256" key="4">
    <source>
        <dbReference type="PROSITE-ProRule" id="PRU00502"/>
    </source>
</evidence>
<dbReference type="InterPro" id="IPR028889">
    <property type="entry name" value="USP"/>
</dbReference>
<dbReference type="STRING" id="1245528.M3ITT4"/>
<dbReference type="InterPro" id="IPR038765">
    <property type="entry name" value="Papain-like_cys_pep_sf"/>
</dbReference>
<dbReference type="SMART" id="SM00290">
    <property type="entry name" value="ZnF_UBP"/>
    <property type="match status" value="1"/>
</dbReference>
<dbReference type="InterPro" id="IPR001607">
    <property type="entry name" value="Znf_UBP"/>
</dbReference>
<organism evidence="7 8">
    <name type="scientific">Candida maltosa (strain Xu316)</name>
    <name type="common">Yeast</name>
    <dbReference type="NCBI Taxonomy" id="1245528"/>
    <lineage>
        <taxon>Eukaryota</taxon>
        <taxon>Fungi</taxon>
        <taxon>Dikarya</taxon>
        <taxon>Ascomycota</taxon>
        <taxon>Saccharomycotina</taxon>
        <taxon>Pichiomycetes</taxon>
        <taxon>Debaryomycetaceae</taxon>
        <taxon>Candida/Lodderomyces clade</taxon>
        <taxon>Candida</taxon>
    </lineage>
</organism>
<gene>
    <name evidence="7" type="ORF">G210_4974</name>
</gene>
<evidence type="ECO:0000259" key="5">
    <source>
        <dbReference type="PROSITE" id="PS50235"/>
    </source>
</evidence>
<keyword evidence="1" id="KW-0479">Metal-binding</keyword>
<feature type="domain" description="UBP-type" evidence="6">
    <location>
        <begin position="10"/>
        <end position="108"/>
    </location>
</feature>
<dbReference type="Gene3D" id="3.30.40.10">
    <property type="entry name" value="Zinc/RING finger domain, C3HC4 (zinc finger)"/>
    <property type="match status" value="1"/>
</dbReference>
<dbReference type="PROSITE" id="PS50271">
    <property type="entry name" value="ZF_UBP"/>
    <property type="match status" value="1"/>
</dbReference>
<name>M3ITT4_CANMX</name>
<dbReference type="PROSITE" id="PS50235">
    <property type="entry name" value="USP_3"/>
    <property type="match status" value="1"/>
</dbReference>
<dbReference type="GO" id="GO:0016579">
    <property type="term" value="P:protein deubiquitination"/>
    <property type="evidence" value="ECO:0007669"/>
    <property type="project" value="InterPro"/>
</dbReference>
<comment type="caution">
    <text evidence="7">The sequence shown here is derived from an EMBL/GenBank/DDBJ whole genome shotgun (WGS) entry which is preliminary data.</text>
</comment>
<reference evidence="7 8" key="1">
    <citation type="submission" date="2013-02" db="EMBL/GenBank/DDBJ databases">
        <title>Genome sequence of Candida maltosa Xu316, a potential industrial strain for xylitol and ethanol production.</title>
        <authorList>
            <person name="Yu J."/>
            <person name="Wang Q."/>
            <person name="Geng X."/>
            <person name="Bao W."/>
            <person name="He P."/>
            <person name="Cai J."/>
        </authorList>
    </citation>
    <scope>NUCLEOTIDE SEQUENCE [LARGE SCALE GENOMIC DNA]</scope>
    <source>
        <strain evidence="8">Xu316</strain>
    </source>
</reference>
<keyword evidence="3" id="KW-0862">Zinc</keyword>
<dbReference type="Pfam" id="PF02148">
    <property type="entry name" value="zf-UBP"/>
    <property type="match status" value="1"/>
</dbReference>
<protein>
    <submittedName>
        <fullName evidence="7">Uncharacterized protein</fullName>
    </submittedName>
</protein>
<evidence type="ECO:0000313" key="7">
    <source>
        <dbReference type="EMBL" id="EMG50011.1"/>
    </source>
</evidence>